<name>A0A4Q9RG54_9GAMM</name>
<keyword evidence="9" id="KW-1185">Reference proteome</keyword>
<keyword evidence="3 5" id="KW-0732">Signal</keyword>
<feature type="chain" id="PRO_5020959019" evidence="5">
    <location>
        <begin position="21"/>
        <end position="314"/>
    </location>
</feature>
<dbReference type="PIRSF" id="PIRSF005427">
    <property type="entry name" value="RseB"/>
    <property type="match status" value="1"/>
</dbReference>
<dbReference type="Gene3D" id="3.30.200.100">
    <property type="entry name" value="MucB/RseB, C-terminal domain"/>
    <property type="match status" value="1"/>
</dbReference>
<dbReference type="GO" id="GO:0032885">
    <property type="term" value="P:regulation of polysaccharide biosynthetic process"/>
    <property type="evidence" value="ECO:0007669"/>
    <property type="project" value="TreeGrafter"/>
</dbReference>
<comment type="caution">
    <text evidence="8">The sequence shown here is derived from an EMBL/GenBank/DDBJ whole genome shotgun (WGS) entry which is preliminary data.</text>
</comment>
<comment type="subcellular location">
    <subcellularLocation>
        <location evidence="1">Periplasm</location>
    </subcellularLocation>
</comment>
<evidence type="ECO:0000259" key="6">
    <source>
        <dbReference type="Pfam" id="PF03888"/>
    </source>
</evidence>
<dbReference type="InterPro" id="IPR005588">
    <property type="entry name" value="MucB_RseB"/>
</dbReference>
<dbReference type="RefSeq" id="WP_131183256.1">
    <property type="nucleotide sequence ID" value="NZ_QJUP01000001.1"/>
</dbReference>
<feature type="domain" description="MucB/RseB C-terminal" evidence="7">
    <location>
        <begin position="207"/>
        <end position="306"/>
    </location>
</feature>
<evidence type="ECO:0000313" key="9">
    <source>
        <dbReference type="Proteomes" id="UP000292639"/>
    </source>
</evidence>
<dbReference type="GO" id="GO:0045152">
    <property type="term" value="F:antisigma factor binding"/>
    <property type="evidence" value="ECO:0007669"/>
    <property type="project" value="TreeGrafter"/>
</dbReference>
<dbReference type="Proteomes" id="UP000292639">
    <property type="component" value="Unassembled WGS sequence"/>
</dbReference>
<dbReference type="EMBL" id="QJUP01000001">
    <property type="protein sequence ID" value="TBU99855.1"/>
    <property type="molecule type" value="Genomic_DNA"/>
</dbReference>
<dbReference type="AlphaFoldDB" id="A0A4Q9RG54"/>
<evidence type="ECO:0000256" key="2">
    <source>
        <dbReference type="ARBA" id="ARBA00008150"/>
    </source>
</evidence>
<evidence type="ECO:0000313" key="8">
    <source>
        <dbReference type="EMBL" id="TBU99855.1"/>
    </source>
</evidence>
<dbReference type="InterPro" id="IPR038484">
    <property type="entry name" value="MucB/RseB_C_sf"/>
</dbReference>
<dbReference type="InterPro" id="IPR033436">
    <property type="entry name" value="MucB/RseB_C"/>
</dbReference>
<organism evidence="8 9">
    <name type="scientific">Stutzerimonas kirkiae</name>
    <dbReference type="NCBI Taxonomy" id="2211392"/>
    <lineage>
        <taxon>Bacteria</taxon>
        <taxon>Pseudomonadati</taxon>
        <taxon>Pseudomonadota</taxon>
        <taxon>Gammaproteobacteria</taxon>
        <taxon>Pseudomonadales</taxon>
        <taxon>Pseudomonadaceae</taxon>
        <taxon>Stutzerimonas</taxon>
    </lineage>
</organism>
<protein>
    <submittedName>
        <fullName evidence="8">RNA polymerase subunit sigma</fullName>
    </submittedName>
</protein>
<dbReference type="Pfam" id="PF03888">
    <property type="entry name" value="MucB_RseB"/>
    <property type="match status" value="1"/>
</dbReference>
<evidence type="ECO:0000256" key="3">
    <source>
        <dbReference type="ARBA" id="ARBA00022729"/>
    </source>
</evidence>
<keyword evidence="4" id="KW-0574">Periplasm</keyword>
<dbReference type="GO" id="GO:0030288">
    <property type="term" value="C:outer membrane-bounded periplasmic space"/>
    <property type="evidence" value="ECO:0007669"/>
    <property type="project" value="TreeGrafter"/>
</dbReference>
<dbReference type="PANTHER" id="PTHR38782:SF1">
    <property type="entry name" value="SIGMA-E FACTOR REGULATORY PROTEIN RSEB"/>
    <property type="match status" value="1"/>
</dbReference>
<comment type="similarity">
    <text evidence="2">Belongs to the RseB family.</text>
</comment>
<evidence type="ECO:0000256" key="4">
    <source>
        <dbReference type="ARBA" id="ARBA00022764"/>
    </source>
</evidence>
<dbReference type="InterPro" id="IPR033434">
    <property type="entry name" value="MucB/RseB_N"/>
</dbReference>
<feature type="signal peptide" evidence="5">
    <location>
        <begin position="1"/>
        <end position="20"/>
    </location>
</feature>
<evidence type="ECO:0000259" key="7">
    <source>
        <dbReference type="Pfam" id="PF17188"/>
    </source>
</evidence>
<dbReference type="PANTHER" id="PTHR38782">
    <property type="match status" value="1"/>
</dbReference>
<gene>
    <name evidence="8" type="ORF">DNJ96_00730</name>
</gene>
<reference evidence="8 9" key="1">
    <citation type="submission" date="2018-06" db="EMBL/GenBank/DDBJ databases">
        <title>Three novel Pseudomonas species isolated from symptomatic oak.</title>
        <authorList>
            <person name="Bueno-Gonzalez V."/>
            <person name="Brady C."/>
        </authorList>
    </citation>
    <scope>NUCLEOTIDE SEQUENCE [LARGE SCALE GENOMIC DNA]</scope>
    <source>
        <strain evidence="8 9">P17C</strain>
    </source>
</reference>
<dbReference type="Gene3D" id="2.50.20.10">
    <property type="entry name" value="Lipoprotein localisation LolA/LolB/LppX"/>
    <property type="match status" value="1"/>
</dbReference>
<feature type="domain" description="MucB/RseB N-terminal" evidence="6">
    <location>
        <begin position="22"/>
        <end position="184"/>
    </location>
</feature>
<evidence type="ECO:0000256" key="5">
    <source>
        <dbReference type="SAM" id="SignalP"/>
    </source>
</evidence>
<dbReference type="CDD" id="cd16327">
    <property type="entry name" value="RseB"/>
    <property type="match status" value="1"/>
</dbReference>
<proteinExistence type="inferred from homology"/>
<accession>A0A4Q9RG54</accession>
<sequence>MYRSPLLVALWGCLSMPALAADADEWMSRFIEAEHRRSYSGTFVYEKDGNLSTHAVWQVAHDGVLRERLLQLDGDPVELVQGNGHSACMSDEVPAPIGVLQLWQAVPFDLETLSRYYQFRLTGESRIAARPAVVLVIEARDQFRHSLELHLDRETALLLKSVVRDDQQLPLERLQFVSFDLSTASAEDFRPGEACKPVSHEPHSSVEQQAQWRLDWLPPGFRLLASETRPDPLSGVPVAWFGYGDGVARFSIFLEPLNEQAADSMSRQIGSTVAVSHRISTQDGGVMATVLGDIPLGAAERVAWSMRYTGGIGR</sequence>
<dbReference type="Pfam" id="PF17188">
    <property type="entry name" value="MucB_RseB_C"/>
    <property type="match status" value="1"/>
</dbReference>
<evidence type="ECO:0000256" key="1">
    <source>
        <dbReference type="ARBA" id="ARBA00004418"/>
    </source>
</evidence>